<proteinExistence type="predicted"/>
<dbReference type="EMBL" id="JAMKPW020000042">
    <property type="protein sequence ID" value="KAK8196061.1"/>
    <property type="molecule type" value="Genomic_DNA"/>
</dbReference>
<organism evidence="1 2">
    <name type="scientific">Zalaria obscura</name>
    <dbReference type="NCBI Taxonomy" id="2024903"/>
    <lineage>
        <taxon>Eukaryota</taxon>
        <taxon>Fungi</taxon>
        <taxon>Dikarya</taxon>
        <taxon>Ascomycota</taxon>
        <taxon>Pezizomycotina</taxon>
        <taxon>Dothideomycetes</taxon>
        <taxon>Dothideomycetidae</taxon>
        <taxon>Dothideales</taxon>
        <taxon>Zalariaceae</taxon>
        <taxon>Zalaria</taxon>
    </lineage>
</organism>
<comment type="caution">
    <text evidence="1">The sequence shown here is derived from an EMBL/GenBank/DDBJ whole genome shotgun (WGS) entry which is preliminary data.</text>
</comment>
<name>A0ACC3S655_9PEZI</name>
<protein>
    <submittedName>
        <fullName evidence="1">Uncharacterized protein</fullName>
    </submittedName>
</protein>
<sequence length="1038" mass="113092">MCASTRHFQIRPSAICSPNQSTPQPLSSTKHLRAPAPPGTGHLDAAKMRSLHAFFLLLLAPFLHATTDGLTDVVTRDPFSLEVNGERVFIFAGEFHYERLPVPELWLDSFQKFKANGLNAVSIYFFWSYHSASKGVYDFETAGKNVQLLLDMASDAGLYVIARPGPYSNAETNAGGFALWTSDGSGGKYRTSDETYHQAWLPWMNEINAIIAKNQITEGGPVILYQIENELVENSHVATNTRVLYMEQIENATRTAGIVVPFTLNEKGMRAESWSTDYQNVGGAVNIYGLDSYPGGLSCTNPDSGFNVQRTYYQWFQSYSPTQPAYFPEFQGGQMQAWGGSFYDDCTSNQDPAFADVFYKNNIAQRTTLMSLYMAYGGTNWGNLAAPVVYTSYDYAAPLRETREIQNKFRQIKLIGLFTRVSQDLLAAKMESNGTGNAVNTTDIWTWVLRNPPNNAGFYTVQHSTSSSRAVTPFTITLNTTAGQIQVANTALNGRQSKIIVTDYHFSSHTLLYSTADVLTYGVFQYLFSSQTVIALYLQQRQTGEFAFHESATLKSTTGSTKVTKTAHKGTSSTSYTSYNYVQGSGSTVLTFSNKLTVLLLDMPTAWSFFAPATTTDPAVSAKEQTFVIGPYLVRNATVSGTTLSVVGDSANATTIEAWTGNSFVNTIKWNGKSLTTRKTSYGSLTASLPGAASRTVTLPDLTSWKVADSLPEASRDYDDSNWLICNKTTTLSPIEPLTLPVLFSSDYGYYAGQKIYRGYFNGKTATSANITAQNGFSSGWSAWLNGHLVGGSPGDASLSATSDLLDFTGVTLYTTNNVLIVVVDYTGHDETSTGQGAENPRGLLGAVLYAGTSTLKFTEWKIAGNAGGSSNIDKVRGPMNEGGLYGERLGWHLPGFSPSGSAWSTGSPTAGLASSGIKWYVTNFTLDFDADLDVPIGLELDASADTVARVQIHVNGYQYGKYVPHIGPQTRFPFPPGVVNNRGTNTLAISLWAQNDDGAKLNTVKLIKYGVYESGVGFSRDWSYLQPGWDSGRLAYA</sequence>
<accession>A0ACC3S655</accession>
<gene>
    <name evidence="1" type="ORF">M8818_007213</name>
</gene>
<evidence type="ECO:0000313" key="1">
    <source>
        <dbReference type="EMBL" id="KAK8196061.1"/>
    </source>
</evidence>
<evidence type="ECO:0000313" key="2">
    <source>
        <dbReference type="Proteomes" id="UP001320706"/>
    </source>
</evidence>
<reference evidence="1" key="1">
    <citation type="submission" date="2024-02" db="EMBL/GenBank/DDBJ databases">
        <title>Metagenome Assembled Genome of Zalaria obscura JY119.</title>
        <authorList>
            <person name="Vighnesh L."/>
            <person name="Jagadeeshwari U."/>
            <person name="Venkata Ramana C."/>
            <person name="Sasikala C."/>
        </authorList>
    </citation>
    <scope>NUCLEOTIDE SEQUENCE</scope>
    <source>
        <strain evidence="1">JY119</strain>
    </source>
</reference>
<dbReference type="Proteomes" id="UP001320706">
    <property type="component" value="Unassembled WGS sequence"/>
</dbReference>
<keyword evidence="2" id="KW-1185">Reference proteome</keyword>